<dbReference type="GO" id="GO:0016491">
    <property type="term" value="F:oxidoreductase activity"/>
    <property type="evidence" value="ECO:0007669"/>
    <property type="project" value="UniProtKB-KW"/>
</dbReference>
<feature type="domain" description="FAD dependent oxidoreductase" evidence="2">
    <location>
        <begin position="29"/>
        <end position="378"/>
    </location>
</feature>
<name>A0A853KVU4_9PROT</name>
<evidence type="ECO:0000313" key="4">
    <source>
        <dbReference type="Proteomes" id="UP000094009"/>
    </source>
</evidence>
<organism evidence="3 4">
    <name type="scientific">Thalassospira tepidiphila MCCC 1A03514</name>
    <dbReference type="NCBI Taxonomy" id="1177930"/>
    <lineage>
        <taxon>Bacteria</taxon>
        <taxon>Pseudomonadati</taxon>
        <taxon>Pseudomonadota</taxon>
        <taxon>Alphaproteobacteria</taxon>
        <taxon>Rhodospirillales</taxon>
        <taxon>Thalassospiraceae</taxon>
        <taxon>Thalassospira</taxon>
    </lineage>
</organism>
<dbReference type="RefSeq" id="WP_064782378.1">
    <property type="nucleotide sequence ID" value="NZ_JPVZ01000012.1"/>
</dbReference>
<dbReference type="EMBL" id="JPVZ01000012">
    <property type="protein sequence ID" value="OAZ07969.1"/>
    <property type="molecule type" value="Genomic_DNA"/>
</dbReference>
<dbReference type="Gene3D" id="3.30.9.10">
    <property type="entry name" value="D-Amino Acid Oxidase, subunit A, domain 2"/>
    <property type="match status" value="1"/>
</dbReference>
<protein>
    <submittedName>
        <fullName evidence="3">FAD-dependent oxidoreductase</fullName>
    </submittedName>
</protein>
<dbReference type="PANTHER" id="PTHR13847:SF281">
    <property type="entry name" value="FAD DEPENDENT OXIDOREDUCTASE DOMAIN-CONTAINING PROTEIN"/>
    <property type="match status" value="1"/>
</dbReference>
<dbReference type="Pfam" id="PF01266">
    <property type="entry name" value="DAO"/>
    <property type="match status" value="1"/>
</dbReference>
<dbReference type="Proteomes" id="UP000094009">
    <property type="component" value="Unassembled WGS sequence"/>
</dbReference>
<dbReference type="PANTHER" id="PTHR13847">
    <property type="entry name" value="SARCOSINE DEHYDROGENASE-RELATED"/>
    <property type="match status" value="1"/>
</dbReference>
<gene>
    <name evidence="3" type="ORF">TH4_19405</name>
</gene>
<evidence type="ECO:0000313" key="3">
    <source>
        <dbReference type="EMBL" id="OAZ07969.1"/>
    </source>
</evidence>
<dbReference type="AlphaFoldDB" id="A0A853KVU4"/>
<sequence length="422" mass="45935">MQDDLTSVWEATANNAPETQKPEGEYACDVLVIGGGFTGMSCALQLAKGGASVIVVDTIRPGFGASGRNGGQVIPGLKHDPDKIDRLYGEFSTAFAGKTAETTFNLIKEHDIDCDATPSGWIQGSVKRDHLGWLENRMREWQTRGADVKMLDTAEIQALSGSQRLVGGWLDNRAGQLHPLKYIRGLTRAAQAAGCQVFAPAPVQRVKSISRKWHAEIGDGTASITSDHLVVATNAYSGDLFPKLRKSLIPVNSFQVATAPLSEEQLATVLPTKTPVSDSRRIGNYFRIGPGGRLMIGGRGSFADPVSRAAFNGIVSELHAYYPWTKSVPIEFCWSGRLAMTYDHLPHIHRPVDNMTMAVGYNGRGVALSTSLGKAIADNLLAPDTPLPLRFSDISPLIAHDMHRAYATIAIWYYRLRDYLES</sequence>
<proteinExistence type="predicted"/>
<evidence type="ECO:0000256" key="1">
    <source>
        <dbReference type="ARBA" id="ARBA00023002"/>
    </source>
</evidence>
<dbReference type="Gene3D" id="3.50.50.60">
    <property type="entry name" value="FAD/NAD(P)-binding domain"/>
    <property type="match status" value="1"/>
</dbReference>
<comment type="caution">
    <text evidence="3">The sequence shown here is derived from an EMBL/GenBank/DDBJ whole genome shotgun (WGS) entry which is preliminary data.</text>
</comment>
<evidence type="ECO:0000259" key="2">
    <source>
        <dbReference type="Pfam" id="PF01266"/>
    </source>
</evidence>
<accession>A0A853KVU4</accession>
<dbReference type="GO" id="GO:0005737">
    <property type="term" value="C:cytoplasm"/>
    <property type="evidence" value="ECO:0007669"/>
    <property type="project" value="TreeGrafter"/>
</dbReference>
<reference evidence="3 4" key="1">
    <citation type="submission" date="2014-07" db="EMBL/GenBank/DDBJ databases">
        <title>Draft genome sequence of Thalassospira tepidiphila 1-1B.</title>
        <authorList>
            <person name="Lai Q."/>
            <person name="Shao Z."/>
        </authorList>
    </citation>
    <scope>NUCLEOTIDE SEQUENCE [LARGE SCALE GENOMIC DNA]</scope>
    <source>
        <strain evidence="3 4">MCCC 1A03514</strain>
    </source>
</reference>
<dbReference type="InterPro" id="IPR006076">
    <property type="entry name" value="FAD-dep_OxRdtase"/>
</dbReference>
<keyword evidence="1" id="KW-0560">Oxidoreductase</keyword>
<dbReference type="SUPFAM" id="SSF51905">
    <property type="entry name" value="FAD/NAD(P)-binding domain"/>
    <property type="match status" value="1"/>
</dbReference>
<dbReference type="InterPro" id="IPR036188">
    <property type="entry name" value="FAD/NAD-bd_sf"/>
</dbReference>